<feature type="region of interest" description="Disordered" evidence="1">
    <location>
        <begin position="1"/>
        <end position="23"/>
    </location>
</feature>
<name>A0A3V9HGD6_SALET</name>
<dbReference type="AlphaFoldDB" id="A0A3V9HGD6"/>
<evidence type="ECO:0000313" key="2">
    <source>
        <dbReference type="EMBL" id="ECQ7105808.1"/>
    </source>
</evidence>
<evidence type="ECO:0000256" key="1">
    <source>
        <dbReference type="SAM" id="MobiDB-lite"/>
    </source>
</evidence>
<gene>
    <name evidence="2" type="ORF">FZ516_06900</name>
</gene>
<reference evidence="2" key="1">
    <citation type="submission" date="2019-08" db="EMBL/GenBank/DDBJ databases">
        <authorList>
            <person name="Ashton P.M."/>
            <person name="Dallman T."/>
            <person name="Nair S."/>
            <person name="De Pinna E."/>
            <person name="Peters T."/>
            <person name="Grant K."/>
        </authorList>
    </citation>
    <scope>NUCLEOTIDE SEQUENCE</scope>
    <source>
        <strain evidence="2">795087</strain>
    </source>
</reference>
<accession>A0A3V9HGD6</accession>
<comment type="caution">
    <text evidence="2">The sequence shown here is derived from an EMBL/GenBank/DDBJ whole genome shotgun (WGS) entry which is preliminary data.</text>
</comment>
<organism evidence="2">
    <name type="scientific">Salmonella enterica I</name>
    <dbReference type="NCBI Taxonomy" id="59201"/>
    <lineage>
        <taxon>Bacteria</taxon>
        <taxon>Pseudomonadati</taxon>
        <taxon>Pseudomonadota</taxon>
        <taxon>Gammaproteobacteria</taxon>
        <taxon>Enterobacterales</taxon>
        <taxon>Enterobacteriaceae</taxon>
        <taxon>Salmonella</taxon>
    </lineage>
</organism>
<protein>
    <submittedName>
        <fullName evidence="2">Cytoplasmic protein</fullName>
    </submittedName>
</protein>
<dbReference type="EMBL" id="AAKCML010000004">
    <property type="protein sequence ID" value="ECQ7105808.1"/>
    <property type="molecule type" value="Genomic_DNA"/>
</dbReference>
<sequence length="41" mass="4642">MMPTDGNDNIRKQDGAVFGQPEVKPIPETLQCTEKWRQVAL</sequence>
<proteinExistence type="predicted"/>